<evidence type="ECO:0000259" key="12">
    <source>
        <dbReference type="PROSITE" id="PS50929"/>
    </source>
</evidence>
<evidence type="ECO:0000256" key="8">
    <source>
        <dbReference type="ARBA" id="ARBA00023136"/>
    </source>
</evidence>
<proteinExistence type="inferred from homology"/>
<keyword evidence="4 10" id="KW-0812">Transmembrane</keyword>
<dbReference type="Gene3D" id="1.20.1560.10">
    <property type="entry name" value="ABC transporter type 1, transmembrane domain"/>
    <property type="match status" value="2"/>
</dbReference>
<feature type="domain" description="ABC transporter" evidence="11">
    <location>
        <begin position="1094"/>
        <end position="1332"/>
    </location>
</feature>
<dbReference type="SUPFAM" id="SSF52540">
    <property type="entry name" value="P-loop containing nucleoside triphosphate hydrolases"/>
    <property type="match status" value="2"/>
</dbReference>
<evidence type="ECO:0000313" key="13">
    <source>
        <dbReference type="EMBL" id="ACS87806.1"/>
    </source>
</evidence>
<name>C6K3L7_9TRYP</name>
<dbReference type="GO" id="GO:0005524">
    <property type="term" value="F:ATP binding"/>
    <property type="evidence" value="ECO:0007669"/>
    <property type="project" value="UniProtKB-KW"/>
</dbReference>
<dbReference type="SMART" id="SM00382">
    <property type="entry name" value="AAA"/>
    <property type="match status" value="2"/>
</dbReference>
<keyword evidence="7 10" id="KW-1133">Transmembrane helix</keyword>
<evidence type="ECO:0000256" key="1">
    <source>
        <dbReference type="ARBA" id="ARBA00004141"/>
    </source>
</evidence>
<feature type="transmembrane region" description="Helical" evidence="10">
    <location>
        <begin position="274"/>
        <end position="294"/>
    </location>
</feature>
<keyword evidence="3" id="KW-0813">Transport</keyword>
<feature type="transmembrane region" description="Helical" evidence="10">
    <location>
        <begin position="251"/>
        <end position="268"/>
    </location>
</feature>
<dbReference type="GO" id="GO:0015421">
    <property type="term" value="F:ABC-type oligopeptide transporter activity"/>
    <property type="evidence" value="ECO:0007669"/>
    <property type="project" value="TreeGrafter"/>
</dbReference>
<dbReference type="InterPro" id="IPR003593">
    <property type="entry name" value="AAA+_ATPase"/>
</dbReference>
<dbReference type="InterPro" id="IPR039421">
    <property type="entry name" value="Type_1_exporter"/>
</dbReference>
<feature type="region of interest" description="Disordered" evidence="9">
    <location>
        <begin position="1"/>
        <end position="106"/>
    </location>
</feature>
<feature type="domain" description="ABC transmembrane type-1" evidence="12">
    <location>
        <begin position="772"/>
        <end position="1060"/>
    </location>
</feature>
<dbReference type="InterPro" id="IPR027417">
    <property type="entry name" value="P-loop_NTPase"/>
</dbReference>
<feature type="transmembrane region" description="Helical" evidence="10">
    <location>
        <begin position="817"/>
        <end position="841"/>
    </location>
</feature>
<keyword evidence="5" id="KW-0547">Nucleotide-binding</keyword>
<dbReference type="InterPro" id="IPR003439">
    <property type="entry name" value="ABC_transporter-like_ATP-bd"/>
</dbReference>
<feature type="transmembrane region" description="Helical" evidence="10">
    <location>
        <begin position="389"/>
        <end position="407"/>
    </location>
</feature>
<keyword evidence="6" id="KW-0067">ATP-binding</keyword>
<feature type="compositionally biased region" description="Polar residues" evidence="9">
    <location>
        <begin position="86"/>
        <end position="98"/>
    </location>
</feature>
<evidence type="ECO:0000256" key="9">
    <source>
        <dbReference type="SAM" id="MobiDB-lite"/>
    </source>
</evidence>
<dbReference type="PROSITE" id="PS50893">
    <property type="entry name" value="ABC_TRANSPORTER_2"/>
    <property type="match status" value="2"/>
</dbReference>
<dbReference type="Pfam" id="PF00005">
    <property type="entry name" value="ABC_tran"/>
    <property type="match status" value="2"/>
</dbReference>
<feature type="transmembrane region" description="Helical" evidence="10">
    <location>
        <begin position="996"/>
        <end position="1020"/>
    </location>
</feature>
<organism evidence="13">
    <name type="scientific">Angomonas deanei</name>
    <dbReference type="NCBI Taxonomy" id="59799"/>
    <lineage>
        <taxon>Eukaryota</taxon>
        <taxon>Discoba</taxon>
        <taxon>Euglenozoa</taxon>
        <taxon>Kinetoplastea</taxon>
        <taxon>Metakinetoplastina</taxon>
        <taxon>Trypanosomatida</taxon>
        <taxon>Trypanosomatidae</taxon>
        <taxon>Strigomonadinae</taxon>
        <taxon>Angomonas</taxon>
    </lineage>
</organism>
<evidence type="ECO:0000256" key="2">
    <source>
        <dbReference type="ARBA" id="ARBA00007577"/>
    </source>
</evidence>
<feature type="transmembrane region" description="Helical" evidence="10">
    <location>
        <begin position="351"/>
        <end position="377"/>
    </location>
</feature>
<comment type="similarity">
    <text evidence="2">Belongs to the ABC transporter superfamily. ABCB family. Multidrug resistance exporter (TC 3.A.1.201) subfamily.</text>
</comment>
<gene>
    <name evidence="13" type="ORF">CDFL2E16_05</name>
</gene>
<dbReference type="CDD" id="cd18578">
    <property type="entry name" value="ABC_6TM_Pgp_ABCB1_D2_like"/>
    <property type="match status" value="1"/>
</dbReference>
<dbReference type="InterPro" id="IPR036640">
    <property type="entry name" value="ABC1_TM_sf"/>
</dbReference>
<dbReference type="InterPro" id="IPR017871">
    <property type="entry name" value="ABC_transporter-like_CS"/>
</dbReference>
<protein>
    <submittedName>
        <fullName evidence="13">Putative p-glycoprotein</fullName>
    </submittedName>
</protein>
<feature type="domain" description="ABC transmembrane type-1" evidence="12">
    <location>
        <begin position="131"/>
        <end position="415"/>
    </location>
</feature>
<feature type="domain" description="ABC transporter" evidence="11">
    <location>
        <begin position="449"/>
        <end position="692"/>
    </location>
</feature>
<evidence type="ECO:0000256" key="4">
    <source>
        <dbReference type="ARBA" id="ARBA00022692"/>
    </source>
</evidence>
<dbReference type="PANTHER" id="PTHR43394:SF27">
    <property type="entry name" value="ATP-DEPENDENT TRANSLOCASE ABCB1-LIKE"/>
    <property type="match status" value="1"/>
</dbReference>
<dbReference type="GO" id="GO:0005743">
    <property type="term" value="C:mitochondrial inner membrane"/>
    <property type="evidence" value="ECO:0007669"/>
    <property type="project" value="TreeGrafter"/>
</dbReference>
<feature type="transmembrane region" description="Helical" evidence="10">
    <location>
        <begin position="175"/>
        <end position="198"/>
    </location>
</feature>
<dbReference type="GO" id="GO:0090374">
    <property type="term" value="P:oligopeptide export from mitochondrion"/>
    <property type="evidence" value="ECO:0007669"/>
    <property type="project" value="TreeGrafter"/>
</dbReference>
<dbReference type="PROSITE" id="PS00211">
    <property type="entry name" value="ABC_TRANSPORTER_1"/>
    <property type="match status" value="2"/>
</dbReference>
<feature type="transmembrane region" description="Helical" evidence="10">
    <location>
        <begin position="128"/>
        <end position="155"/>
    </location>
</feature>
<dbReference type="Gene3D" id="3.40.50.300">
    <property type="entry name" value="P-loop containing nucleotide triphosphate hydrolases"/>
    <property type="match status" value="2"/>
</dbReference>
<dbReference type="PANTHER" id="PTHR43394">
    <property type="entry name" value="ATP-DEPENDENT PERMEASE MDL1, MITOCHONDRIAL"/>
    <property type="match status" value="1"/>
</dbReference>
<evidence type="ECO:0000256" key="5">
    <source>
        <dbReference type="ARBA" id="ARBA00022741"/>
    </source>
</evidence>
<dbReference type="SUPFAM" id="SSF90123">
    <property type="entry name" value="ABC transporter transmembrane region"/>
    <property type="match status" value="2"/>
</dbReference>
<dbReference type="CDD" id="cd18577">
    <property type="entry name" value="ABC_6TM_Pgp_ABCB1_D1_like"/>
    <property type="match status" value="1"/>
</dbReference>
<keyword evidence="8 10" id="KW-0472">Membrane</keyword>
<feature type="compositionally biased region" description="Basic and acidic residues" evidence="9">
    <location>
        <begin position="1"/>
        <end position="24"/>
    </location>
</feature>
<dbReference type="CDD" id="cd03249">
    <property type="entry name" value="ABC_MTABC3_MDL1_MDL2"/>
    <property type="match status" value="1"/>
</dbReference>
<dbReference type="GO" id="GO:0016887">
    <property type="term" value="F:ATP hydrolysis activity"/>
    <property type="evidence" value="ECO:0007669"/>
    <property type="project" value="InterPro"/>
</dbReference>
<dbReference type="PROSITE" id="PS50929">
    <property type="entry name" value="ABC_TM1F"/>
    <property type="match status" value="2"/>
</dbReference>
<sequence length="1338" mass="146415">MPHHEPANDPCEDRSVFTSEDSREPFSPPQPYGDGLLEADPGFGTVPHAALDDVPHTSGTSSPPFPDKSGSFSTPLKKTEPLADAESTSSLGSGSPLFSNEEVVKPQEERPSVSALAIFRYADTADRVLMIVGAVFAVACGAGMPLFSFVFGRIATDLMSSQGSAASTTAKTALIMVYIGIGMFVVCGGHVLCWTIAASRQVARIRLRFFQAVLRQDIGWHDEHSPGELTARMTGDTRVIQNGINDKLSQGINFASMGLLGFIFGFVFCWELTLVMFGMMPFIAVMAAIIGNIVSKMTEQTRKHFAKAGSMATEVMENIRTVQTFGKEDYETDRFGEAVLLAQEKGIRKEFAANLSAAVIMALVFLSYTIAFFFGSYLVEWGRADMQDVISTFISVLMGSFGLGFVAPSMTAFTESRAAAYEIFKAIDRVPPVDIDAGGIPVTSFRQSIEFRNVKFAYPARPDMMLFRDLNLTIKCGQKVAFSGASGCGKSSMIGLIQRFYDPLGGAVLCDGEDMRELCLHDWRDQIGIVSQEPNLFAGTMMENVRVGKADATEEEVIEACKQANIHDTIMALPDQYHTPVGAVGSQLSGGQKQRIAIARALVKRPPILLLDEATSALDRKSEVEVQGALDQLMQKGGMTVIIIAHRLATIRDVDCIYYVKYDGVEGSKITESGTFDELMALGGEFAAMAKIQGVPVDGSRSAGEGKSGKAKEDHLNVILDEAALAKLDEEAPRTERQKVPIEELAKWEVKRSKVSFRRLMKMNSDKTWAIALGILGSIVGGASRPTNSILMGYMLRVLGEYNMTHDKEALRKGTNLYAPLFIVFAFASFSGWVLHSFYGYAGEHLTTKIRVMLFRQIMRQDMSFFDIPGRDAGTLAGMLSGDCEAVHQLWGPSIGLKVQTACTIAAGLVVGFIYQWKLAFVALACMPLILVTSVAERLMMNGYTQSKEGDRDDTIVTEALSNVRTVTSFNMKKDRVEAFKQSLAKEGPRMVKKGLVAGFIYGITQFIFYGVYALCFWYGGKLIDNGEADFKDVMIAAMSVLMGAQNAGEAGAFATKLADAERAAARVFSVIDRVPDVDPYNRGDADLGEGCDINFRKVQFIYPARPKQVVLASVDLKFGDRTANGLMGQTGCGKSTIIQMLARFYERRSGLITVNGKDLSSLDIEEWRRNISIVLQEPNLFSGTVRENIRYARGDATDEEIEEAAKLAHIHHEIIKWPEGYDTDVGYKGRALSGGQKQRVAIARGLLRRPKLLLLDEATSALDNVTESKVQKGIDAFQAKYGITTVSIAHRLTTIRNCDQIILLDSGHIIEQGSHDELMALGGEYKTRYDLYTSAVN</sequence>
<evidence type="ECO:0000256" key="7">
    <source>
        <dbReference type="ARBA" id="ARBA00022989"/>
    </source>
</evidence>
<evidence type="ECO:0000259" key="11">
    <source>
        <dbReference type="PROSITE" id="PS50893"/>
    </source>
</evidence>
<dbReference type="FunFam" id="3.40.50.300:FF:000836">
    <property type="entry name" value="ABC transporter B family member 25"/>
    <property type="match status" value="2"/>
</dbReference>
<comment type="subcellular location">
    <subcellularLocation>
        <location evidence="1">Membrane</location>
        <topology evidence="1">Multi-pass membrane protein</topology>
    </subcellularLocation>
</comment>
<accession>C6K3L7</accession>
<dbReference type="EMBL" id="GQ153661">
    <property type="protein sequence ID" value="ACS87806.1"/>
    <property type="molecule type" value="Genomic_DNA"/>
</dbReference>
<feature type="transmembrane region" description="Helical" evidence="10">
    <location>
        <begin position="921"/>
        <end position="940"/>
    </location>
</feature>
<evidence type="ECO:0000256" key="6">
    <source>
        <dbReference type="ARBA" id="ARBA00022840"/>
    </source>
</evidence>
<dbReference type="Pfam" id="PF00664">
    <property type="entry name" value="ABC_membrane"/>
    <property type="match status" value="2"/>
</dbReference>
<dbReference type="InterPro" id="IPR011527">
    <property type="entry name" value="ABC1_TM_dom"/>
</dbReference>
<evidence type="ECO:0000256" key="3">
    <source>
        <dbReference type="ARBA" id="ARBA00022448"/>
    </source>
</evidence>
<reference evidence="13" key="1">
    <citation type="submission" date="2009-05" db="EMBL/GenBank/DDBJ databases">
        <title>The evolution of amastin surface glycoproteins in trypanosomatid parasites.</title>
        <authorList>
            <person name="Jackson A.P."/>
        </authorList>
    </citation>
    <scope>NUCLEOTIDE SEQUENCE</scope>
    <source>
        <strain evidence="13">ATCC 30255</strain>
    </source>
</reference>
<evidence type="ECO:0000256" key="10">
    <source>
        <dbReference type="SAM" id="Phobius"/>
    </source>
</evidence>